<dbReference type="Proteomes" id="UP000434639">
    <property type="component" value="Unassembled WGS sequence"/>
</dbReference>
<keyword evidence="2" id="KW-0238">DNA-binding</keyword>
<dbReference type="InterPro" id="IPR000485">
    <property type="entry name" value="AsnC-type_HTH_dom"/>
</dbReference>
<dbReference type="SUPFAM" id="SSF54909">
    <property type="entry name" value="Dimeric alpha+beta barrel"/>
    <property type="match status" value="1"/>
</dbReference>
<dbReference type="PANTHER" id="PTHR30154">
    <property type="entry name" value="LEUCINE-RESPONSIVE REGULATORY PROTEIN"/>
    <property type="match status" value="1"/>
</dbReference>
<dbReference type="Pfam" id="PF13412">
    <property type="entry name" value="HTH_24"/>
    <property type="match status" value="1"/>
</dbReference>
<proteinExistence type="predicted"/>
<keyword evidence="3" id="KW-0804">Transcription</keyword>
<dbReference type="AlphaFoldDB" id="A0A7X2S5K2"/>
<keyword evidence="6" id="KW-1185">Reference proteome</keyword>
<evidence type="ECO:0000256" key="2">
    <source>
        <dbReference type="ARBA" id="ARBA00023125"/>
    </source>
</evidence>
<dbReference type="Gene3D" id="3.30.70.920">
    <property type="match status" value="1"/>
</dbReference>
<dbReference type="EMBL" id="WMIB01000007">
    <property type="protein sequence ID" value="MTH53650.1"/>
    <property type="molecule type" value="Genomic_DNA"/>
</dbReference>
<evidence type="ECO:0000256" key="3">
    <source>
        <dbReference type="ARBA" id="ARBA00023163"/>
    </source>
</evidence>
<dbReference type="InterPro" id="IPR011008">
    <property type="entry name" value="Dimeric_a/b-barrel"/>
</dbReference>
<gene>
    <name evidence="5" type="ORF">GKZ89_09565</name>
</gene>
<dbReference type="Pfam" id="PF01037">
    <property type="entry name" value="AsnC_trans_reg"/>
    <property type="match status" value="1"/>
</dbReference>
<dbReference type="RefSeq" id="WP_155112180.1">
    <property type="nucleotide sequence ID" value="NZ_WMIB01000007.1"/>
</dbReference>
<feature type="domain" description="HTH asnC-type" evidence="4">
    <location>
        <begin position="1"/>
        <end position="64"/>
    </location>
</feature>
<name>A0A7X2S5K2_9BACI</name>
<evidence type="ECO:0000256" key="1">
    <source>
        <dbReference type="ARBA" id="ARBA00023015"/>
    </source>
</evidence>
<protein>
    <submittedName>
        <fullName evidence="5">AsnC family transcriptional regulator</fullName>
    </submittedName>
</protein>
<organism evidence="5 6">
    <name type="scientific">Metabacillus mangrovi</name>
    <dbReference type="NCBI Taxonomy" id="1491830"/>
    <lineage>
        <taxon>Bacteria</taxon>
        <taxon>Bacillati</taxon>
        <taxon>Bacillota</taxon>
        <taxon>Bacilli</taxon>
        <taxon>Bacillales</taxon>
        <taxon>Bacillaceae</taxon>
        <taxon>Metabacillus</taxon>
    </lineage>
</organism>
<evidence type="ECO:0000259" key="4">
    <source>
        <dbReference type="PROSITE" id="PS50956"/>
    </source>
</evidence>
<dbReference type="SUPFAM" id="SSF46785">
    <property type="entry name" value="Winged helix' DNA-binding domain"/>
    <property type="match status" value="1"/>
</dbReference>
<dbReference type="SMART" id="SM00344">
    <property type="entry name" value="HTH_ASNC"/>
    <property type="match status" value="1"/>
</dbReference>
<dbReference type="PRINTS" id="PR00033">
    <property type="entry name" value="HTHASNC"/>
</dbReference>
<dbReference type="Gene3D" id="1.10.10.10">
    <property type="entry name" value="Winged helix-like DNA-binding domain superfamily/Winged helix DNA-binding domain"/>
    <property type="match status" value="1"/>
</dbReference>
<dbReference type="InterPro" id="IPR036390">
    <property type="entry name" value="WH_DNA-bd_sf"/>
</dbReference>
<evidence type="ECO:0000313" key="5">
    <source>
        <dbReference type="EMBL" id="MTH53650.1"/>
    </source>
</evidence>
<evidence type="ECO:0000313" key="6">
    <source>
        <dbReference type="Proteomes" id="UP000434639"/>
    </source>
</evidence>
<accession>A0A7X2S5K2</accession>
<dbReference type="OrthoDB" id="34294at2"/>
<sequence>MDSYDLKILEAIMNRSRIKWADLASLIGLSAPAAAERVSRLQEQGVIKEFSTVIDPEAVGCGLMAFVAVSLARPEHRAPFLKLVQQLDEVQECHHIAGEDDYLLKIRCRSTKDLDRIISHELKSLDGIVRTKTTIVMDSVKETTRLPLRSEP</sequence>
<dbReference type="InterPro" id="IPR019888">
    <property type="entry name" value="Tscrpt_reg_AsnC-like"/>
</dbReference>
<dbReference type="GO" id="GO:0005829">
    <property type="term" value="C:cytosol"/>
    <property type="evidence" value="ECO:0007669"/>
    <property type="project" value="TreeGrafter"/>
</dbReference>
<dbReference type="InterPro" id="IPR019887">
    <property type="entry name" value="Tscrpt_reg_AsnC/Lrp_C"/>
</dbReference>
<dbReference type="PROSITE" id="PS50956">
    <property type="entry name" value="HTH_ASNC_2"/>
    <property type="match status" value="1"/>
</dbReference>
<dbReference type="GO" id="GO:0043565">
    <property type="term" value="F:sequence-specific DNA binding"/>
    <property type="evidence" value="ECO:0007669"/>
    <property type="project" value="InterPro"/>
</dbReference>
<dbReference type="GO" id="GO:0043200">
    <property type="term" value="P:response to amino acid"/>
    <property type="evidence" value="ECO:0007669"/>
    <property type="project" value="TreeGrafter"/>
</dbReference>
<comment type="caution">
    <text evidence="5">The sequence shown here is derived from an EMBL/GenBank/DDBJ whole genome shotgun (WGS) entry which is preliminary data.</text>
</comment>
<keyword evidence="1" id="KW-0805">Transcription regulation</keyword>
<dbReference type="InterPro" id="IPR036388">
    <property type="entry name" value="WH-like_DNA-bd_sf"/>
</dbReference>
<reference evidence="5 6" key="1">
    <citation type="journal article" date="2017" name="Int. J. Syst. Evol. Microbiol.">
        <title>Bacillus mangrovi sp. nov., isolated from a sediment sample from a mangrove forest.</title>
        <authorList>
            <person name="Gupta V."/>
            <person name="Singh P.K."/>
            <person name="Korpole S."/>
            <person name="Tanuku N.R.S."/>
            <person name="Pinnaka A.K."/>
        </authorList>
    </citation>
    <scope>NUCLEOTIDE SEQUENCE [LARGE SCALE GENOMIC DNA]</scope>
    <source>
        <strain evidence="5 6">KCTC 33872</strain>
    </source>
</reference>
<dbReference type="PANTHER" id="PTHR30154:SF34">
    <property type="entry name" value="TRANSCRIPTIONAL REGULATOR AZLB"/>
    <property type="match status" value="1"/>
</dbReference>